<dbReference type="InParanoid" id="L5KXP3"/>
<proteinExistence type="predicted"/>
<protein>
    <submittedName>
        <fullName evidence="2">Astrotactin-1</fullName>
    </submittedName>
</protein>
<reference evidence="3" key="1">
    <citation type="journal article" date="2013" name="Science">
        <title>Comparative analysis of bat genomes provides insight into the evolution of flight and immunity.</title>
        <authorList>
            <person name="Zhang G."/>
            <person name="Cowled C."/>
            <person name="Shi Z."/>
            <person name="Huang Z."/>
            <person name="Bishop-Lilly K.A."/>
            <person name="Fang X."/>
            <person name="Wynne J.W."/>
            <person name="Xiong Z."/>
            <person name="Baker M.L."/>
            <person name="Zhao W."/>
            <person name="Tachedjian M."/>
            <person name="Zhu Y."/>
            <person name="Zhou P."/>
            <person name="Jiang X."/>
            <person name="Ng J."/>
            <person name="Yang L."/>
            <person name="Wu L."/>
            <person name="Xiao J."/>
            <person name="Feng Y."/>
            <person name="Chen Y."/>
            <person name="Sun X."/>
            <person name="Zhang Y."/>
            <person name="Marsh G.A."/>
            <person name="Crameri G."/>
            <person name="Broder C.C."/>
            <person name="Frey K.G."/>
            <person name="Wang L.F."/>
            <person name="Wang J."/>
        </authorList>
    </citation>
    <scope>NUCLEOTIDE SEQUENCE [LARGE SCALE GENOMIC DNA]</scope>
</reference>
<dbReference type="GO" id="GO:0007158">
    <property type="term" value="P:neuron cell-cell adhesion"/>
    <property type="evidence" value="ECO:0007669"/>
    <property type="project" value="TreeGrafter"/>
</dbReference>
<dbReference type="STRING" id="9402.L5KXP3"/>
<gene>
    <name evidence="2" type="ORF">PAL_GLEAN10017742</name>
</gene>
<feature type="domain" description="Astrotactin-1/2 N-terminal" evidence="1">
    <location>
        <begin position="42"/>
        <end position="69"/>
    </location>
</feature>
<name>L5KXP3_PTEAL</name>
<keyword evidence="3" id="KW-1185">Reference proteome</keyword>
<dbReference type="GO" id="GO:0005768">
    <property type="term" value="C:endosome"/>
    <property type="evidence" value="ECO:0007669"/>
    <property type="project" value="TreeGrafter"/>
</dbReference>
<accession>L5KXP3</accession>
<dbReference type="GO" id="GO:0016020">
    <property type="term" value="C:membrane"/>
    <property type="evidence" value="ECO:0007669"/>
    <property type="project" value="TreeGrafter"/>
</dbReference>
<dbReference type="EMBL" id="KB030474">
    <property type="protein sequence ID" value="ELK16239.1"/>
    <property type="molecule type" value="Genomic_DNA"/>
</dbReference>
<dbReference type="Proteomes" id="UP000010552">
    <property type="component" value="Unassembled WGS sequence"/>
</dbReference>
<dbReference type="Pfam" id="PF19441">
    <property type="entry name" value="ASTN_1_2_N"/>
    <property type="match status" value="2"/>
</dbReference>
<dbReference type="GO" id="GO:0001764">
    <property type="term" value="P:neuron migration"/>
    <property type="evidence" value="ECO:0007669"/>
    <property type="project" value="InterPro"/>
</dbReference>
<dbReference type="AlphaFoldDB" id="L5KXP3"/>
<sequence>MNKYKDNIIATSPVDANHQQATLLSHTSSSQRKRINNKARGECLCYEGYMKDPVHKHLCIRNEWGTNQG</sequence>
<evidence type="ECO:0000313" key="3">
    <source>
        <dbReference type="Proteomes" id="UP000010552"/>
    </source>
</evidence>
<feature type="domain" description="Astrotactin-1/2 N-terminal" evidence="1">
    <location>
        <begin position="1"/>
        <end position="41"/>
    </location>
</feature>
<dbReference type="InterPro" id="IPR026995">
    <property type="entry name" value="Astrotactin"/>
</dbReference>
<dbReference type="PANTHER" id="PTHR16592:SF8">
    <property type="entry name" value="ASTROTACTIN-1"/>
    <property type="match status" value="1"/>
</dbReference>
<evidence type="ECO:0000313" key="2">
    <source>
        <dbReference type="EMBL" id="ELK16239.1"/>
    </source>
</evidence>
<dbReference type="InterPro" id="IPR045575">
    <property type="entry name" value="ASTN_1_2_N"/>
</dbReference>
<evidence type="ECO:0000259" key="1">
    <source>
        <dbReference type="Pfam" id="PF19441"/>
    </source>
</evidence>
<organism evidence="2 3">
    <name type="scientific">Pteropus alecto</name>
    <name type="common">Black flying fox</name>
    <dbReference type="NCBI Taxonomy" id="9402"/>
    <lineage>
        <taxon>Eukaryota</taxon>
        <taxon>Metazoa</taxon>
        <taxon>Chordata</taxon>
        <taxon>Craniata</taxon>
        <taxon>Vertebrata</taxon>
        <taxon>Euteleostomi</taxon>
        <taxon>Mammalia</taxon>
        <taxon>Eutheria</taxon>
        <taxon>Laurasiatheria</taxon>
        <taxon>Chiroptera</taxon>
        <taxon>Yinpterochiroptera</taxon>
        <taxon>Pteropodoidea</taxon>
        <taxon>Pteropodidae</taxon>
        <taxon>Pteropodinae</taxon>
        <taxon>Pteropus</taxon>
    </lineage>
</organism>
<dbReference type="PANTHER" id="PTHR16592">
    <property type="entry name" value="ASTROTACTIN-1-LIKE"/>
    <property type="match status" value="1"/>
</dbReference>